<dbReference type="GO" id="GO:0005739">
    <property type="term" value="C:mitochondrion"/>
    <property type="evidence" value="ECO:0007669"/>
    <property type="project" value="TreeGrafter"/>
</dbReference>
<proteinExistence type="inferred from homology"/>
<dbReference type="CDD" id="cd00448">
    <property type="entry name" value="YjgF_YER057c_UK114_family"/>
    <property type="match status" value="1"/>
</dbReference>
<protein>
    <submittedName>
        <fullName evidence="2">Uncharacterized protein</fullName>
    </submittedName>
</protein>
<evidence type="ECO:0000256" key="1">
    <source>
        <dbReference type="ARBA" id="ARBA00010552"/>
    </source>
</evidence>
<dbReference type="Pfam" id="PF01042">
    <property type="entry name" value="Ribonuc_L-PSP"/>
    <property type="match status" value="1"/>
</dbReference>
<evidence type="ECO:0000313" key="3">
    <source>
        <dbReference type="Proteomes" id="UP000639643"/>
    </source>
</evidence>
<comment type="similarity">
    <text evidence="1">Belongs to the RutC family.</text>
</comment>
<dbReference type="Gene3D" id="3.30.1330.40">
    <property type="entry name" value="RutC-like"/>
    <property type="match status" value="1"/>
</dbReference>
<gene>
    <name evidence="2" type="ORF">CMUS01_10270</name>
</gene>
<dbReference type="OrthoDB" id="309640at2759"/>
<dbReference type="FunFam" id="3.30.1330.40:FF:000001">
    <property type="entry name" value="L-PSP family endoribonuclease"/>
    <property type="match status" value="1"/>
</dbReference>
<dbReference type="AlphaFoldDB" id="A0A8H6K3T2"/>
<sequence length="137" mass="14375">MSFSGTFRSGAVVSTKNAPAPLPVFSQAIIANNIVYVSGHVGMHPSTGKLEEGVSAQTACIVKTRILKNLQGVLEAAGSGLGKVIKINVYVTDMGKFAEMNSAYLGVFEEPQPARTCVQVSALPFGAQVEMECQALV</sequence>
<keyword evidence="3" id="KW-1185">Reference proteome</keyword>
<dbReference type="NCBIfam" id="TIGR00004">
    <property type="entry name" value="Rid family detoxifying hydrolase"/>
    <property type="match status" value="1"/>
</dbReference>
<dbReference type="InterPro" id="IPR035959">
    <property type="entry name" value="RutC-like_sf"/>
</dbReference>
<dbReference type="GO" id="GO:0005829">
    <property type="term" value="C:cytosol"/>
    <property type="evidence" value="ECO:0007669"/>
    <property type="project" value="TreeGrafter"/>
</dbReference>
<accession>A0A8H6K3T2</accession>
<dbReference type="GO" id="GO:0019239">
    <property type="term" value="F:deaminase activity"/>
    <property type="evidence" value="ECO:0007669"/>
    <property type="project" value="TreeGrafter"/>
</dbReference>
<name>A0A8H6K3T2_9PEZI</name>
<dbReference type="InterPro" id="IPR006175">
    <property type="entry name" value="YjgF/YER057c/UK114"/>
</dbReference>
<dbReference type="Proteomes" id="UP000639643">
    <property type="component" value="Unassembled WGS sequence"/>
</dbReference>
<dbReference type="PANTHER" id="PTHR11803">
    <property type="entry name" value="2-IMINOBUTANOATE/2-IMINOPROPANOATE DEAMINASE RIDA"/>
    <property type="match status" value="1"/>
</dbReference>
<dbReference type="SUPFAM" id="SSF55298">
    <property type="entry name" value="YjgF-like"/>
    <property type="match status" value="1"/>
</dbReference>
<dbReference type="InterPro" id="IPR006056">
    <property type="entry name" value="RidA"/>
</dbReference>
<evidence type="ECO:0000313" key="2">
    <source>
        <dbReference type="EMBL" id="KAF6824354.1"/>
    </source>
</evidence>
<dbReference type="PANTHER" id="PTHR11803:SF58">
    <property type="entry name" value="PROTEIN HMF1-RELATED"/>
    <property type="match status" value="1"/>
</dbReference>
<reference evidence="2" key="1">
    <citation type="journal article" date="2020" name="Phytopathology">
        <title>Genome Sequence Resources of Colletotrichum truncatum, C. plurivorum, C. musicola, and C. sojae: Four Species Pathogenic to Soybean (Glycine max).</title>
        <authorList>
            <person name="Rogerio F."/>
            <person name="Boufleur T.R."/>
            <person name="Ciampi-Guillardi M."/>
            <person name="Sukno S.A."/>
            <person name="Thon M.R."/>
            <person name="Massola Junior N.S."/>
            <person name="Baroncelli R."/>
        </authorList>
    </citation>
    <scope>NUCLEOTIDE SEQUENCE</scope>
    <source>
        <strain evidence="2">LFN0074</strain>
    </source>
</reference>
<organism evidence="2 3">
    <name type="scientific">Colletotrichum musicola</name>
    <dbReference type="NCBI Taxonomy" id="2175873"/>
    <lineage>
        <taxon>Eukaryota</taxon>
        <taxon>Fungi</taxon>
        <taxon>Dikarya</taxon>
        <taxon>Ascomycota</taxon>
        <taxon>Pezizomycotina</taxon>
        <taxon>Sordariomycetes</taxon>
        <taxon>Hypocreomycetidae</taxon>
        <taxon>Glomerellales</taxon>
        <taxon>Glomerellaceae</taxon>
        <taxon>Colletotrichum</taxon>
        <taxon>Colletotrichum orchidearum species complex</taxon>
    </lineage>
</organism>
<comment type="caution">
    <text evidence="2">The sequence shown here is derived from an EMBL/GenBank/DDBJ whole genome shotgun (WGS) entry which is preliminary data.</text>
</comment>
<dbReference type="EMBL" id="WIGM01000469">
    <property type="protein sequence ID" value="KAF6824354.1"/>
    <property type="molecule type" value="Genomic_DNA"/>
</dbReference>